<accession>A0A329S0U1</accession>
<dbReference type="Proteomes" id="UP000735874">
    <property type="component" value="Unassembled WGS sequence"/>
</dbReference>
<dbReference type="EMBL" id="RCML01000320">
    <property type="protein sequence ID" value="KAG2980957.1"/>
    <property type="molecule type" value="Genomic_DNA"/>
</dbReference>
<dbReference type="Proteomes" id="UP000697107">
    <property type="component" value="Unassembled WGS sequence"/>
</dbReference>
<evidence type="ECO:0000313" key="7">
    <source>
        <dbReference type="EMBL" id="KAG3209156.1"/>
    </source>
</evidence>
<dbReference type="PROSITE" id="PS50280">
    <property type="entry name" value="SET"/>
    <property type="match status" value="1"/>
</dbReference>
<dbReference type="Gene3D" id="2.170.270.10">
    <property type="entry name" value="SET domain"/>
    <property type="match status" value="1"/>
</dbReference>
<dbReference type="OrthoDB" id="57563at2759"/>
<evidence type="ECO:0000313" key="6">
    <source>
        <dbReference type="EMBL" id="KAG2980957.1"/>
    </source>
</evidence>
<dbReference type="SUPFAM" id="SSF82199">
    <property type="entry name" value="SET domain"/>
    <property type="match status" value="1"/>
</dbReference>
<dbReference type="EMBL" id="RCMV01001321">
    <property type="protein sequence ID" value="KAG3209156.1"/>
    <property type="molecule type" value="Genomic_DNA"/>
</dbReference>
<dbReference type="Proteomes" id="UP000736787">
    <property type="component" value="Unassembled WGS sequence"/>
</dbReference>
<evidence type="ECO:0000313" key="4">
    <source>
        <dbReference type="EMBL" id="KAG2919619.1"/>
    </source>
</evidence>
<dbReference type="EMBL" id="RCMI01000290">
    <property type="protein sequence ID" value="KAG2919619.1"/>
    <property type="molecule type" value="Genomic_DNA"/>
</dbReference>
<dbReference type="Proteomes" id="UP000774804">
    <property type="component" value="Unassembled WGS sequence"/>
</dbReference>
<dbReference type="VEuPathDB" id="FungiDB:PC110_g13117"/>
<dbReference type="InterPro" id="IPR001214">
    <property type="entry name" value="SET_dom"/>
</dbReference>
<proteinExistence type="predicted"/>
<dbReference type="Proteomes" id="UP000760860">
    <property type="component" value="Unassembled WGS sequence"/>
</dbReference>
<feature type="domain" description="SET" evidence="2">
    <location>
        <begin position="86"/>
        <end position="176"/>
    </location>
</feature>
<evidence type="ECO:0000256" key="1">
    <source>
        <dbReference type="SAM" id="MobiDB-lite"/>
    </source>
</evidence>
<dbReference type="EMBL" id="RCMK01000301">
    <property type="protein sequence ID" value="KAG2937738.1"/>
    <property type="molecule type" value="Genomic_DNA"/>
</dbReference>
<feature type="compositionally biased region" description="Basic residues" evidence="1">
    <location>
        <begin position="1"/>
        <end position="10"/>
    </location>
</feature>
<evidence type="ECO:0000313" key="8">
    <source>
        <dbReference type="EMBL" id="RAW30533.1"/>
    </source>
</evidence>
<dbReference type="Proteomes" id="UP000251314">
    <property type="component" value="Unassembled WGS sequence"/>
</dbReference>
<dbReference type="InterPro" id="IPR046341">
    <property type="entry name" value="SET_dom_sf"/>
</dbReference>
<keyword evidence="9" id="KW-1185">Reference proteome</keyword>
<dbReference type="CDD" id="cd08161">
    <property type="entry name" value="SET"/>
    <property type="match status" value="1"/>
</dbReference>
<gene>
    <name evidence="8" type="ORF">PC110_g13117</name>
    <name evidence="3" type="ORF">PC113_g11019</name>
    <name evidence="4" type="ORF">PC115_g10081</name>
    <name evidence="5" type="ORF">PC117_g11545</name>
    <name evidence="6" type="ORF">PC118_g10884</name>
    <name evidence="7" type="ORF">PC129_g19831</name>
</gene>
<evidence type="ECO:0000313" key="3">
    <source>
        <dbReference type="EMBL" id="KAG2857077.1"/>
    </source>
</evidence>
<evidence type="ECO:0000313" key="5">
    <source>
        <dbReference type="EMBL" id="KAG2937738.1"/>
    </source>
</evidence>
<dbReference type="AlphaFoldDB" id="A0A329S0U1"/>
<sequence length="176" mass="18853">MLRGAKRRSSKSTTTTAKKAYSLRSGGTSPPKLRKTVEKPAPLVSKLPGSRSRGGNSRLSVVQAAMIQIEPMAPFKAAKPSTDPRDPVSPKIASPAMRGLVATESIPPPCSNARANEGFRMHLKAKIKRNQYVGIDAVNAGGLLRLMNHSCNPAVRFHEVKTSDTVTLVAVTVRDV</sequence>
<protein>
    <recommendedName>
        <fullName evidence="2">SET domain-containing protein</fullName>
    </recommendedName>
</protein>
<reference evidence="3" key="2">
    <citation type="submission" date="2018-10" db="EMBL/GenBank/DDBJ databases">
        <title>Effector identification in a new, highly contiguous assembly of the strawberry crown rot pathogen Phytophthora cactorum.</title>
        <authorList>
            <person name="Armitage A.D."/>
            <person name="Nellist C.F."/>
            <person name="Bates H."/>
            <person name="Vickerstaff R.J."/>
            <person name="Harrison R.J."/>
        </authorList>
    </citation>
    <scope>NUCLEOTIDE SEQUENCE</scope>
    <source>
        <strain evidence="3">15-7</strain>
        <strain evidence="4">4032</strain>
        <strain evidence="5">4040</strain>
        <strain evidence="6">P415</strain>
        <strain evidence="7">P421</strain>
    </source>
</reference>
<evidence type="ECO:0000259" key="2">
    <source>
        <dbReference type="PROSITE" id="PS50280"/>
    </source>
</evidence>
<organism evidence="8 9">
    <name type="scientific">Phytophthora cactorum</name>
    <dbReference type="NCBI Taxonomy" id="29920"/>
    <lineage>
        <taxon>Eukaryota</taxon>
        <taxon>Sar</taxon>
        <taxon>Stramenopiles</taxon>
        <taxon>Oomycota</taxon>
        <taxon>Peronosporomycetes</taxon>
        <taxon>Peronosporales</taxon>
        <taxon>Peronosporaceae</taxon>
        <taxon>Phytophthora</taxon>
    </lineage>
</organism>
<feature type="region of interest" description="Disordered" evidence="1">
    <location>
        <begin position="1"/>
        <end position="57"/>
    </location>
</feature>
<dbReference type="EMBL" id="RCMG01000305">
    <property type="protein sequence ID" value="KAG2857077.1"/>
    <property type="molecule type" value="Genomic_DNA"/>
</dbReference>
<dbReference type="EMBL" id="MJFZ01000365">
    <property type="protein sequence ID" value="RAW30533.1"/>
    <property type="molecule type" value="Genomic_DNA"/>
</dbReference>
<evidence type="ECO:0000313" key="9">
    <source>
        <dbReference type="Proteomes" id="UP000251314"/>
    </source>
</evidence>
<name>A0A329S0U1_9STRA</name>
<feature type="compositionally biased region" description="Low complexity" evidence="1">
    <location>
        <begin position="11"/>
        <end position="20"/>
    </location>
</feature>
<comment type="caution">
    <text evidence="8">The sequence shown here is derived from an EMBL/GenBank/DDBJ whole genome shotgun (WGS) entry which is preliminary data.</text>
</comment>
<reference evidence="8 9" key="1">
    <citation type="submission" date="2018-01" db="EMBL/GenBank/DDBJ databases">
        <title>Draft genome of the strawberry crown rot pathogen Phytophthora cactorum.</title>
        <authorList>
            <person name="Armitage A.D."/>
            <person name="Lysoe E."/>
            <person name="Nellist C.F."/>
            <person name="Harrison R.J."/>
            <person name="Brurberg M.B."/>
        </authorList>
    </citation>
    <scope>NUCLEOTIDE SEQUENCE [LARGE SCALE GENOMIC DNA]</scope>
    <source>
        <strain evidence="8 9">10300</strain>
    </source>
</reference>